<dbReference type="RefSeq" id="WP_369719590.1">
    <property type="nucleotide sequence ID" value="NZ_CP165734.1"/>
</dbReference>
<evidence type="ECO:0000313" key="9">
    <source>
        <dbReference type="EMBL" id="XDV55133.1"/>
    </source>
</evidence>
<dbReference type="Gene3D" id="3.40.50.1820">
    <property type="entry name" value="alpha/beta hydrolase"/>
    <property type="match status" value="1"/>
</dbReference>
<accession>A0AB39XDS5</accession>
<evidence type="ECO:0000256" key="5">
    <source>
        <dbReference type="ARBA" id="ARBA00022801"/>
    </source>
</evidence>
<feature type="signal peptide" evidence="8">
    <location>
        <begin position="1"/>
        <end position="26"/>
    </location>
</feature>
<keyword evidence="3" id="KW-0479">Metal-binding</keyword>
<dbReference type="EMBL" id="CP165734">
    <property type="protein sequence ID" value="XDV55133.1"/>
    <property type="molecule type" value="Genomic_DNA"/>
</dbReference>
<dbReference type="AlphaFoldDB" id="A0AB39XDS5"/>
<gene>
    <name evidence="9" type="ORF">AB8Z38_20085</name>
</gene>
<keyword evidence="5 9" id="KW-0378">Hydrolase</keyword>
<keyword evidence="7" id="KW-1015">Disulfide bond</keyword>
<name>A0AB39XDS5_9BRAD</name>
<evidence type="ECO:0000256" key="3">
    <source>
        <dbReference type="ARBA" id="ARBA00022723"/>
    </source>
</evidence>
<proteinExistence type="inferred from homology"/>
<reference evidence="9" key="1">
    <citation type="submission" date="2024-08" db="EMBL/GenBank/DDBJ databases">
        <authorList>
            <person name="Chaddad Z."/>
            <person name="Lamrabet M."/>
            <person name="Bouhnik O."/>
            <person name="Alami S."/>
            <person name="Wipf D."/>
            <person name="Courty P.E."/>
            <person name="Missbah El Idrissi M."/>
        </authorList>
    </citation>
    <scope>NUCLEOTIDE SEQUENCE</scope>
    <source>
        <strain evidence="9">LLZ17</strain>
    </source>
</reference>
<dbReference type="InterPro" id="IPR011118">
    <property type="entry name" value="Tannase/feruloyl_esterase"/>
</dbReference>
<keyword evidence="2" id="KW-0719">Serine esterase</keyword>
<evidence type="ECO:0000256" key="6">
    <source>
        <dbReference type="ARBA" id="ARBA00022837"/>
    </source>
</evidence>
<evidence type="ECO:0000256" key="4">
    <source>
        <dbReference type="ARBA" id="ARBA00022729"/>
    </source>
</evidence>
<comment type="similarity">
    <text evidence="1">Belongs to the tannase family.</text>
</comment>
<feature type="chain" id="PRO_5044309899" evidence="8">
    <location>
        <begin position="27"/>
        <end position="553"/>
    </location>
</feature>
<dbReference type="SUPFAM" id="SSF53474">
    <property type="entry name" value="alpha/beta-Hydrolases"/>
    <property type="match status" value="2"/>
</dbReference>
<dbReference type="PANTHER" id="PTHR33938:SF15">
    <property type="entry name" value="FERULOYL ESTERASE B-RELATED"/>
    <property type="match status" value="1"/>
</dbReference>
<dbReference type="PANTHER" id="PTHR33938">
    <property type="entry name" value="FERULOYL ESTERASE B-RELATED"/>
    <property type="match status" value="1"/>
</dbReference>
<evidence type="ECO:0000256" key="2">
    <source>
        <dbReference type="ARBA" id="ARBA00022487"/>
    </source>
</evidence>
<dbReference type="GO" id="GO:0052689">
    <property type="term" value="F:carboxylic ester hydrolase activity"/>
    <property type="evidence" value="ECO:0007669"/>
    <property type="project" value="UniProtKB-KW"/>
</dbReference>
<dbReference type="InterPro" id="IPR029058">
    <property type="entry name" value="AB_hydrolase_fold"/>
</dbReference>
<evidence type="ECO:0000256" key="7">
    <source>
        <dbReference type="ARBA" id="ARBA00023157"/>
    </source>
</evidence>
<dbReference type="Pfam" id="PF07519">
    <property type="entry name" value="Tannase"/>
    <property type="match status" value="1"/>
</dbReference>
<protein>
    <submittedName>
        <fullName evidence="9">Tannase/feruloyl esterase family alpha/beta hydrolase</fullName>
    </submittedName>
</protein>
<keyword evidence="4 8" id="KW-0732">Signal</keyword>
<evidence type="ECO:0000256" key="8">
    <source>
        <dbReference type="SAM" id="SignalP"/>
    </source>
</evidence>
<evidence type="ECO:0000256" key="1">
    <source>
        <dbReference type="ARBA" id="ARBA00006249"/>
    </source>
</evidence>
<sequence length="553" mass="58782">MARMSAKLCALLLGSAAALSAGGASAATLADDADTVCKGLVGGTDAVKIDSAALQAPSALAVAERGPTPSGRVTPANPSFCKVLGHIEPADPKAPPIKIQVNLPLEWNGRSLQYGGGGFNGVLITGLSLPPAYPFDKPSPLARGFVTYGTDSGHESKPGEPPQLFAINDEAFENFAHRAYKKVRDAAVMLMQRAYGKAPVKMYFMGSSEGGREGLTMAQRYPDDFDGILARVPVINWVGLQHAGTRSGLVTMGEGWINPAQVKLVGEAVRTACDKADGSDDALVQDPVACRAAFKVETLRCKAGQSGDQCLTDAQIKAIDTLHATYKFPFVLANGLDDYPGWGVSGEDTPAFGPTGGWVAWWLGTAPPAQPPAPNNGIAWIYGAGGIQYVFARDPKLDVTTYKVEEHKARLLEVSSLMDSTDPDLSRFRARGGRLIILEHMADYAQSPYAGIRYFESVERKLGKSETAEFARLYTAPGVDHVGSGAPANVDMLSTLVDWVEKGKAPGDLEVTEQKVEAPSFATLRALPLCRWPAWPHYKSGAVTEALSFTCAP</sequence>
<organism evidence="9">
    <name type="scientific">Bradyrhizobium sp. LLZ17</name>
    <dbReference type="NCBI Taxonomy" id="3239388"/>
    <lineage>
        <taxon>Bacteria</taxon>
        <taxon>Pseudomonadati</taxon>
        <taxon>Pseudomonadota</taxon>
        <taxon>Alphaproteobacteria</taxon>
        <taxon>Hyphomicrobiales</taxon>
        <taxon>Nitrobacteraceae</taxon>
        <taxon>Bradyrhizobium</taxon>
    </lineage>
</organism>
<keyword evidence="6" id="KW-0106">Calcium</keyword>
<dbReference type="GO" id="GO:0046872">
    <property type="term" value="F:metal ion binding"/>
    <property type="evidence" value="ECO:0007669"/>
    <property type="project" value="UniProtKB-KW"/>
</dbReference>